<keyword evidence="4 7" id="KW-0378">Hydrolase</keyword>
<dbReference type="PANTHER" id="PTHR22600:SF21">
    <property type="entry name" value="BETA-HEXOSAMINIDASE A"/>
    <property type="match status" value="1"/>
</dbReference>
<dbReference type="OrthoDB" id="428480at2759"/>
<dbReference type="InterPro" id="IPR017853">
    <property type="entry name" value="GH"/>
</dbReference>
<dbReference type="GO" id="GO:0016020">
    <property type="term" value="C:membrane"/>
    <property type="evidence" value="ECO:0007669"/>
    <property type="project" value="TreeGrafter"/>
</dbReference>
<dbReference type="InterPro" id="IPR015883">
    <property type="entry name" value="Glyco_hydro_20_cat"/>
</dbReference>
<dbReference type="Gene3D" id="3.20.20.80">
    <property type="entry name" value="Glycosidases"/>
    <property type="match status" value="1"/>
</dbReference>
<protein>
    <recommendedName>
        <fullName evidence="7">Beta-hexosaminidase</fullName>
        <ecNumber evidence="7">3.2.1.52</ecNumber>
    </recommendedName>
</protein>
<dbReference type="GO" id="GO:0005764">
    <property type="term" value="C:lysosome"/>
    <property type="evidence" value="ECO:0007669"/>
    <property type="project" value="TreeGrafter"/>
</dbReference>
<feature type="domain" description="Glycoside hydrolase family 20 catalytic" evidence="11">
    <location>
        <begin position="182"/>
        <end position="499"/>
    </location>
</feature>
<dbReference type="Proteomes" id="UP000663879">
    <property type="component" value="Unassembled WGS sequence"/>
</dbReference>
<feature type="disulfide bond" evidence="9">
    <location>
        <begin position="71"/>
        <end position="119"/>
    </location>
</feature>
<dbReference type="GO" id="GO:0030203">
    <property type="term" value="P:glycosaminoglycan metabolic process"/>
    <property type="evidence" value="ECO:0007669"/>
    <property type="project" value="TreeGrafter"/>
</dbReference>
<dbReference type="PROSITE" id="PS51257">
    <property type="entry name" value="PROKAR_LIPOPROTEIN"/>
    <property type="match status" value="1"/>
</dbReference>
<comment type="catalytic activity">
    <reaction evidence="1 7">
        <text>Hydrolysis of terminal non-reducing N-acetyl-D-hexosamine residues in N-acetyl-beta-D-hexosaminides.</text>
        <dbReference type="EC" id="3.2.1.52"/>
    </reaction>
</comment>
<name>A0A813LYC1_9BILA</name>
<dbReference type="GO" id="GO:0006689">
    <property type="term" value="P:ganglioside catabolic process"/>
    <property type="evidence" value="ECO:0007669"/>
    <property type="project" value="TreeGrafter"/>
</dbReference>
<evidence type="ECO:0000256" key="9">
    <source>
        <dbReference type="PIRSR" id="PIRSR001093-2"/>
    </source>
</evidence>
<reference evidence="13" key="1">
    <citation type="submission" date="2021-02" db="EMBL/GenBank/DDBJ databases">
        <authorList>
            <person name="Nowell W R."/>
        </authorList>
    </citation>
    <scope>NUCLEOTIDE SEQUENCE</scope>
    <source>
        <strain evidence="13">Ploen Becks lab</strain>
    </source>
</reference>
<dbReference type="PANTHER" id="PTHR22600">
    <property type="entry name" value="BETA-HEXOSAMINIDASE"/>
    <property type="match status" value="1"/>
</dbReference>
<dbReference type="Pfam" id="PF14845">
    <property type="entry name" value="Glycohydro_20b2"/>
    <property type="match status" value="1"/>
</dbReference>
<dbReference type="CDD" id="cd06562">
    <property type="entry name" value="GH20_HexA_HexB-like"/>
    <property type="match status" value="1"/>
</dbReference>
<proteinExistence type="inferred from homology"/>
<keyword evidence="14" id="KW-1185">Reference proteome</keyword>
<feature type="disulfide bond" evidence="9">
    <location>
        <begin position="291"/>
        <end position="342"/>
    </location>
</feature>
<evidence type="ECO:0000259" key="11">
    <source>
        <dbReference type="Pfam" id="PF00728"/>
    </source>
</evidence>
<evidence type="ECO:0000259" key="12">
    <source>
        <dbReference type="Pfam" id="PF14845"/>
    </source>
</evidence>
<accession>A0A813LYC1</accession>
<evidence type="ECO:0000313" key="14">
    <source>
        <dbReference type="Proteomes" id="UP000663879"/>
    </source>
</evidence>
<dbReference type="EC" id="3.2.1.52" evidence="7"/>
<feature type="disulfide bond" evidence="9">
    <location>
        <begin position="517"/>
        <end position="535"/>
    </location>
</feature>
<evidence type="ECO:0000256" key="3">
    <source>
        <dbReference type="ARBA" id="ARBA00022729"/>
    </source>
</evidence>
<dbReference type="PIRSF" id="PIRSF001093">
    <property type="entry name" value="B-hxosamndse_ab_euk"/>
    <property type="match status" value="1"/>
</dbReference>
<keyword evidence="6 7" id="KW-0326">Glycosidase</keyword>
<evidence type="ECO:0000256" key="2">
    <source>
        <dbReference type="ARBA" id="ARBA00006285"/>
    </source>
</evidence>
<dbReference type="InterPro" id="IPR029018">
    <property type="entry name" value="Hex-like_dom2"/>
</dbReference>
<comment type="similarity">
    <text evidence="2 7">Belongs to the glycosyl hydrolase 20 family.</text>
</comment>
<keyword evidence="3 10" id="KW-0732">Signal</keyword>
<dbReference type="InterPro" id="IPR029019">
    <property type="entry name" value="HEX_eukaryotic_N"/>
</dbReference>
<evidence type="ECO:0000256" key="5">
    <source>
        <dbReference type="ARBA" id="ARBA00023180"/>
    </source>
</evidence>
<keyword evidence="9" id="KW-1015">Disulfide bond</keyword>
<dbReference type="PRINTS" id="PR00738">
    <property type="entry name" value="GLHYDRLASE20"/>
</dbReference>
<sequence>MELKIPLLIIVLFSCNLVNSRREPSPKLKNVVPITKGQIFPKPQNQVTFDNRNILNKKNFHFEYSKESQVCDVISIAFNRYYKIIFGSQYLRNMNDVPSQLKSDASSLNRLLVNVHEPCEEYPSLESDESYTLEISTGLASLESKTLWGALRGLESFSQLVVELDDGSLSVNNTLVNDFPRFNHRGILLDTSRHYIRPSILKVHLDAMEANKMNVFHWHIVDDQSFPYVSYTYPELSKMGAYNPYTHVYTSQDVKEIIEYARLRGIRVVAEFDSPGHTESWGKGVPILTNCYDGEKPTNEFGPIDPTKNLTYSFLKTFVKELTQVFPDKYLHLGGDEVDFSCWESNPAITDFMKEKGYGKNYSKLEEYYMQNLLDIVNEVSPKTGYIIWQEVVDNNVVVKPDTVVEVWKDPWPEEMAMVTNLGYRALLSTCWYLNYISYGDDWIKYYNCEPMDFKGTDEQKSLVIGGEACMWGEYVDGSNVISRTWPRASAVAERLWSAQNVTSVRDAQGRIEEQRCRMLKRGIKAEPFNGSGHCEYEVEN</sequence>
<dbReference type="Pfam" id="PF00728">
    <property type="entry name" value="Glyco_hydro_20"/>
    <property type="match status" value="1"/>
</dbReference>
<comment type="caution">
    <text evidence="13">The sequence shown here is derived from an EMBL/GenBank/DDBJ whole genome shotgun (WGS) entry which is preliminary data.</text>
</comment>
<dbReference type="AlphaFoldDB" id="A0A813LYC1"/>
<evidence type="ECO:0000256" key="10">
    <source>
        <dbReference type="SAM" id="SignalP"/>
    </source>
</evidence>
<feature type="chain" id="PRO_5032894189" description="Beta-hexosaminidase" evidence="10">
    <location>
        <begin position="21"/>
        <end position="541"/>
    </location>
</feature>
<dbReference type="GO" id="GO:0005975">
    <property type="term" value="P:carbohydrate metabolic process"/>
    <property type="evidence" value="ECO:0007669"/>
    <property type="project" value="InterPro"/>
</dbReference>
<gene>
    <name evidence="13" type="ORF">OXX778_LOCUS329</name>
</gene>
<dbReference type="Gene3D" id="3.30.379.10">
    <property type="entry name" value="Chitobiase/beta-hexosaminidase domain 2-like"/>
    <property type="match status" value="1"/>
</dbReference>
<dbReference type="InterPro" id="IPR025705">
    <property type="entry name" value="Beta_hexosaminidase_sua/sub"/>
</dbReference>
<organism evidence="13 14">
    <name type="scientific">Brachionus calyciflorus</name>
    <dbReference type="NCBI Taxonomy" id="104777"/>
    <lineage>
        <taxon>Eukaryota</taxon>
        <taxon>Metazoa</taxon>
        <taxon>Spiralia</taxon>
        <taxon>Gnathifera</taxon>
        <taxon>Rotifera</taxon>
        <taxon>Eurotatoria</taxon>
        <taxon>Monogononta</taxon>
        <taxon>Pseudotrocha</taxon>
        <taxon>Ploima</taxon>
        <taxon>Brachionidae</taxon>
        <taxon>Brachionus</taxon>
    </lineage>
</organism>
<evidence type="ECO:0000256" key="1">
    <source>
        <dbReference type="ARBA" id="ARBA00001231"/>
    </source>
</evidence>
<dbReference type="GO" id="GO:0004563">
    <property type="term" value="F:beta-N-acetylhexosaminidase activity"/>
    <property type="evidence" value="ECO:0007669"/>
    <property type="project" value="UniProtKB-EC"/>
</dbReference>
<evidence type="ECO:0000313" key="13">
    <source>
        <dbReference type="EMBL" id="CAF0706116.1"/>
    </source>
</evidence>
<feature type="active site" description="Proton donor" evidence="8">
    <location>
        <position position="337"/>
    </location>
</feature>
<evidence type="ECO:0000256" key="8">
    <source>
        <dbReference type="PIRSR" id="PIRSR001093-1"/>
    </source>
</evidence>
<evidence type="ECO:0000256" key="6">
    <source>
        <dbReference type="ARBA" id="ARBA00023295"/>
    </source>
</evidence>
<dbReference type="FunFam" id="3.20.20.80:FF:000063">
    <property type="entry name" value="Beta-hexosaminidase"/>
    <property type="match status" value="1"/>
</dbReference>
<dbReference type="SUPFAM" id="SSF51445">
    <property type="entry name" value="(Trans)glycosidases"/>
    <property type="match status" value="1"/>
</dbReference>
<dbReference type="EMBL" id="CAJNOC010000015">
    <property type="protein sequence ID" value="CAF0706116.1"/>
    <property type="molecule type" value="Genomic_DNA"/>
</dbReference>
<evidence type="ECO:0000256" key="4">
    <source>
        <dbReference type="ARBA" id="ARBA00022801"/>
    </source>
</evidence>
<keyword evidence="5" id="KW-0325">Glycoprotein</keyword>
<dbReference type="SUPFAM" id="SSF55545">
    <property type="entry name" value="beta-N-acetylhexosaminidase-like domain"/>
    <property type="match status" value="1"/>
</dbReference>
<feature type="signal peptide" evidence="10">
    <location>
        <begin position="1"/>
        <end position="20"/>
    </location>
</feature>
<feature type="domain" description="Beta-hexosaminidase eukaryotic type N-terminal" evidence="12">
    <location>
        <begin position="39"/>
        <end position="160"/>
    </location>
</feature>
<evidence type="ECO:0000256" key="7">
    <source>
        <dbReference type="PIRNR" id="PIRNR001093"/>
    </source>
</evidence>